<dbReference type="SUPFAM" id="SSF50129">
    <property type="entry name" value="GroES-like"/>
    <property type="match status" value="1"/>
</dbReference>
<dbReference type="PANTHER" id="PTHR45033:SF3">
    <property type="entry name" value="DEHYDROGENASE, PUTATIVE (AFU_ORTHOLOGUE AFUA_2G13270)-RELATED"/>
    <property type="match status" value="1"/>
</dbReference>
<evidence type="ECO:0000313" key="3">
    <source>
        <dbReference type="Proteomes" id="UP000250140"/>
    </source>
</evidence>
<dbReference type="InterPro" id="IPR036291">
    <property type="entry name" value="NAD(P)-bd_dom_sf"/>
</dbReference>
<dbReference type="InterPro" id="IPR013154">
    <property type="entry name" value="ADH-like_N"/>
</dbReference>
<dbReference type="AlphaFoldDB" id="A0A8E2F7P5"/>
<dbReference type="InterPro" id="IPR011032">
    <property type="entry name" value="GroES-like_sf"/>
</dbReference>
<sequence length="321" mass="34930">MRAVWANRANLKNPLASVRNDVRRVPEVPKGWVKVKVAAVGLNYHDIFTLRGLGMHKLTFPLTLGNEGAGFLDDGMEIIIFPVMGDPNFKGDLTLDPKRHVLGELTQGALAEYVVVPEENVIKKPKELSMLTASVLGIAYLTAYRMLFGRSGLKIGQKMLVQGSTGGVATALIQLGRAAGMTVWCTGRTEEKRMLAMKLGAHRTFEAGEELPEKVGAVFDMSGAQTWSHSLDSVATGGTIVTCGLHSGSKVEMDLLKVFTEQVNIHGSYAGNREDFEEMVAFVAEHKIEPHIPVVLPLEKAEEGLRMILEGKVQGKVVVKV</sequence>
<protein>
    <submittedName>
        <fullName evidence="2">NAD(P)-binding protein</fullName>
    </submittedName>
</protein>
<dbReference type="OrthoDB" id="201656at2759"/>
<name>A0A8E2F7P5_9PEZI</name>
<evidence type="ECO:0000259" key="1">
    <source>
        <dbReference type="SMART" id="SM00829"/>
    </source>
</evidence>
<dbReference type="Gene3D" id="3.90.180.10">
    <property type="entry name" value="Medium-chain alcohol dehydrogenases, catalytic domain"/>
    <property type="match status" value="1"/>
</dbReference>
<dbReference type="SUPFAM" id="SSF51735">
    <property type="entry name" value="NAD(P)-binding Rossmann-fold domains"/>
    <property type="match status" value="1"/>
</dbReference>
<keyword evidence="3" id="KW-1185">Reference proteome</keyword>
<dbReference type="EMBL" id="KV748951">
    <property type="protein sequence ID" value="OCL11976.1"/>
    <property type="molecule type" value="Genomic_DNA"/>
</dbReference>
<dbReference type="SMART" id="SM00829">
    <property type="entry name" value="PKS_ER"/>
    <property type="match status" value="1"/>
</dbReference>
<organism evidence="2 3">
    <name type="scientific">Glonium stellatum</name>
    <dbReference type="NCBI Taxonomy" id="574774"/>
    <lineage>
        <taxon>Eukaryota</taxon>
        <taxon>Fungi</taxon>
        <taxon>Dikarya</taxon>
        <taxon>Ascomycota</taxon>
        <taxon>Pezizomycotina</taxon>
        <taxon>Dothideomycetes</taxon>
        <taxon>Pleosporomycetidae</taxon>
        <taxon>Gloniales</taxon>
        <taxon>Gloniaceae</taxon>
        <taxon>Glonium</taxon>
    </lineage>
</organism>
<proteinExistence type="predicted"/>
<dbReference type="Pfam" id="PF00107">
    <property type="entry name" value="ADH_zinc_N"/>
    <property type="match status" value="1"/>
</dbReference>
<evidence type="ECO:0000313" key="2">
    <source>
        <dbReference type="EMBL" id="OCL11976.1"/>
    </source>
</evidence>
<dbReference type="InterPro" id="IPR052711">
    <property type="entry name" value="Zinc_ADH-like"/>
</dbReference>
<dbReference type="InterPro" id="IPR020843">
    <property type="entry name" value="ER"/>
</dbReference>
<gene>
    <name evidence="2" type="ORF">AOQ84DRAFT_335022</name>
</gene>
<dbReference type="InterPro" id="IPR013149">
    <property type="entry name" value="ADH-like_C"/>
</dbReference>
<reference evidence="2 3" key="1">
    <citation type="journal article" date="2016" name="Nat. Commun.">
        <title>Ectomycorrhizal ecology is imprinted in the genome of the dominant symbiotic fungus Cenococcum geophilum.</title>
        <authorList>
            <consortium name="DOE Joint Genome Institute"/>
            <person name="Peter M."/>
            <person name="Kohler A."/>
            <person name="Ohm R.A."/>
            <person name="Kuo A."/>
            <person name="Krutzmann J."/>
            <person name="Morin E."/>
            <person name="Arend M."/>
            <person name="Barry K.W."/>
            <person name="Binder M."/>
            <person name="Choi C."/>
            <person name="Clum A."/>
            <person name="Copeland A."/>
            <person name="Grisel N."/>
            <person name="Haridas S."/>
            <person name="Kipfer T."/>
            <person name="LaButti K."/>
            <person name="Lindquist E."/>
            <person name="Lipzen A."/>
            <person name="Maire R."/>
            <person name="Meier B."/>
            <person name="Mihaltcheva S."/>
            <person name="Molinier V."/>
            <person name="Murat C."/>
            <person name="Poggeler S."/>
            <person name="Quandt C.A."/>
            <person name="Sperisen C."/>
            <person name="Tritt A."/>
            <person name="Tisserant E."/>
            <person name="Crous P.W."/>
            <person name="Henrissat B."/>
            <person name="Nehls U."/>
            <person name="Egli S."/>
            <person name="Spatafora J.W."/>
            <person name="Grigoriev I.V."/>
            <person name="Martin F.M."/>
        </authorList>
    </citation>
    <scope>NUCLEOTIDE SEQUENCE [LARGE SCALE GENOMIC DNA]</scope>
    <source>
        <strain evidence="2 3">CBS 207.34</strain>
    </source>
</reference>
<dbReference type="PANTHER" id="PTHR45033">
    <property type="match status" value="1"/>
</dbReference>
<accession>A0A8E2F7P5</accession>
<dbReference type="GO" id="GO:0016491">
    <property type="term" value="F:oxidoreductase activity"/>
    <property type="evidence" value="ECO:0007669"/>
    <property type="project" value="InterPro"/>
</dbReference>
<dbReference type="Gene3D" id="3.40.50.720">
    <property type="entry name" value="NAD(P)-binding Rossmann-like Domain"/>
    <property type="match status" value="1"/>
</dbReference>
<dbReference type="Pfam" id="PF08240">
    <property type="entry name" value="ADH_N"/>
    <property type="match status" value="1"/>
</dbReference>
<dbReference type="Proteomes" id="UP000250140">
    <property type="component" value="Unassembled WGS sequence"/>
</dbReference>
<feature type="domain" description="Enoyl reductase (ER)" evidence="1">
    <location>
        <begin position="13"/>
        <end position="319"/>
    </location>
</feature>